<comment type="caution">
    <text evidence="2">The sequence shown here is derived from an EMBL/GenBank/DDBJ whole genome shotgun (WGS) entry which is preliminary data.</text>
</comment>
<proteinExistence type="predicted"/>
<accession>A0ABV5USY8</accession>
<gene>
    <name evidence="2" type="ORF">ACFFPI_14455</name>
</gene>
<name>A0ABV5USY8_9MICC</name>
<keyword evidence="3" id="KW-1185">Reference proteome</keyword>
<evidence type="ECO:0000313" key="3">
    <source>
        <dbReference type="Proteomes" id="UP001589536"/>
    </source>
</evidence>
<dbReference type="Proteomes" id="UP001589536">
    <property type="component" value="Unassembled WGS sequence"/>
</dbReference>
<reference evidence="2 3" key="1">
    <citation type="submission" date="2024-09" db="EMBL/GenBank/DDBJ databases">
        <authorList>
            <person name="Sun Q."/>
            <person name="Mori K."/>
        </authorList>
    </citation>
    <scope>NUCLEOTIDE SEQUENCE [LARGE SCALE GENOMIC DNA]</scope>
    <source>
        <strain evidence="2 3">JCM 13519</strain>
    </source>
</reference>
<protein>
    <submittedName>
        <fullName evidence="2">Uncharacterized protein</fullName>
    </submittedName>
</protein>
<evidence type="ECO:0000256" key="1">
    <source>
        <dbReference type="SAM" id="SignalP"/>
    </source>
</evidence>
<keyword evidence="1" id="KW-0732">Signal</keyword>
<feature type="chain" id="PRO_5047459373" evidence="1">
    <location>
        <begin position="26"/>
        <end position="61"/>
    </location>
</feature>
<dbReference type="RefSeq" id="WP_345035056.1">
    <property type="nucleotide sequence ID" value="NZ_BAABED010000001.1"/>
</dbReference>
<sequence length="61" mass="6374">MKKFAATLLMTGLLAIGGFVTPANAAPKTPNVTTTTTTTTVTTVPVVTDPVHYASIGWWPN</sequence>
<organism evidence="2 3">
    <name type="scientific">Arthrobacter methylotrophus</name>
    <dbReference type="NCBI Taxonomy" id="121291"/>
    <lineage>
        <taxon>Bacteria</taxon>
        <taxon>Bacillati</taxon>
        <taxon>Actinomycetota</taxon>
        <taxon>Actinomycetes</taxon>
        <taxon>Micrococcales</taxon>
        <taxon>Micrococcaceae</taxon>
        <taxon>Arthrobacter</taxon>
    </lineage>
</organism>
<feature type="signal peptide" evidence="1">
    <location>
        <begin position="1"/>
        <end position="25"/>
    </location>
</feature>
<evidence type="ECO:0000313" key="2">
    <source>
        <dbReference type="EMBL" id="MFB9715316.1"/>
    </source>
</evidence>
<dbReference type="EMBL" id="JBHMBH010000029">
    <property type="protein sequence ID" value="MFB9715316.1"/>
    <property type="molecule type" value="Genomic_DNA"/>
</dbReference>